<keyword evidence="3" id="KW-0560">Oxidoreductase</keyword>
<evidence type="ECO:0000256" key="5">
    <source>
        <dbReference type="ARBA" id="ARBA00023284"/>
    </source>
</evidence>
<keyword evidence="6" id="KW-0812">Transmembrane</keyword>
<dbReference type="Proteomes" id="UP001519272">
    <property type="component" value="Unassembled WGS sequence"/>
</dbReference>
<dbReference type="InterPro" id="IPR036249">
    <property type="entry name" value="Thioredoxin-like_sf"/>
</dbReference>
<comment type="similarity">
    <text evidence="1">Belongs to the thioredoxin family. DsbA subfamily.</text>
</comment>
<evidence type="ECO:0000256" key="4">
    <source>
        <dbReference type="ARBA" id="ARBA00023157"/>
    </source>
</evidence>
<evidence type="ECO:0000256" key="1">
    <source>
        <dbReference type="ARBA" id="ARBA00005791"/>
    </source>
</evidence>
<evidence type="ECO:0000256" key="2">
    <source>
        <dbReference type="ARBA" id="ARBA00022729"/>
    </source>
</evidence>
<dbReference type="PANTHER" id="PTHR13887:SF14">
    <property type="entry name" value="DISULFIDE BOND FORMATION PROTEIN D"/>
    <property type="match status" value="1"/>
</dbReference>
<keyword evidence="2" id="KW-0732">Signal</keyword>
<dbReference type="GO" id="GO:0016853">
    <property type="term" value="F:isomerase activity"/>
    <property type="evidence" value="ECO:0007669"/>
    <property type="project" value="UniProtKB-KW"/>
</dbReference>
<feature type="domain" description="Thioredoxin-like fold" evidence="7">
    <location>
        <begin position="64"/>
        <end position="228"/>
    </location>
</feature>
<dbReference type="PANTHER" id="PTHR13887">
    <property type="entry name" value="GLUTATHIONE S-TRANSFERASE KAPPA"/>
    <property type="match status" value="1"/>
</dbReference>
<evidence type="ECO:0000256" key="3">
    <source>
        <dbReference type="ARBA" id="ARBA00023002"/>
    </source>
</evidence>
<keyword evidence="6" id="KW-0472">Membrane</keyword>
<dbReference type="SUPFAM" id="SSF52833">
    <property type="entry name" value="Thioredoxin-like"/>
    <property type="match status" value="1"/>
</dbReference>
<evidence type="ECO:0000313" key="9">
    <source>
        <dbReference type="Proteomes" id="UP001519272"/>
    </source>
</evidence>
<keyword evidence="5" id="KW-0676">Redox-active center</keyword>
<protein>
    <submittedName>
        <fullName evidence="8">Protein-disulfide isomerase</fullName>
    </submittedName>
</protein>
<accession>A0ABS4FQG0</accession>
<evidence type="ECO:0000313" key="8">
    <source>
        <dbReference type="EMBL" id="MBP1904811.1"/>
    </source>
</evidence>
<reference evidence="8 9" key="1">
    <citation type="submission" date="2021-03" db="EMBL/GenBank/DDBJ databases">
        <title>Genomic Encyclopedia of Type Strains, Phase IV (KMG-IV): sequencing the most valuable type-strain genomes for metagenomic binning, comparative biology and taxonomic classification.</title>
        <authorList>
            <person name="Goeker M."/>
        </authorList>
    </citation>
    <scope>NUCLEOTIDE SEQUENCE [LARGE SCALE GENOMIC DNA]</scope>
    <source>
        <strain evidence="8 9">DSM 14349</strain>
    </source>
</reference>
<keyword evidence="6" id="KW-1133">Transmembrane helix</keyword>
<evidence type="ECO:0000256" key="6">
    <source>
        <dbReference type="SAM" id="Phobius"/>
    </source>
</evidence>
<keyword evidence="8" id="KW-0413">Isomerase</keyword>
<proteinExistence type="inferred from homology"/>
<keyword evidence="9" id="KW-1185">Reference proteome</keyword>
<dbReference type="Gene3D" id="3.40.30.10">
    <property type="entry name" value="Glutaredoxin"/>
    <property type="match status" value="1"/>
</dbReference>
<organism evidence="8 9">
    <name type="scientific">Paenibacillus turicensis</name>
    <dbReference type="NCBI Taxonomy" id="160487"/>
    <lineage>
        <taxon>Bacteria</taxon>
        <taxon>Bacillati</taxon>
        <taxon>Bacillota</taxon>
        <taxon>Bacilli</taxon>
        <taxon>Bacillales</taxon>
        <taxon>Paenibacillaceae</taxon>
        <taxon>Paenibacillus</taxon>
    </lineage>
</organism>
<name>A0ABS4FQG0_9BACL</name>
<feature type="transmembrane region" description="Helical" evidence="6">
    <location>
        <begin position="29"/>
        <end position="48"/>
    </location>
</feature>
<dbReference type="Pfam" id="PF13462">
    <property type="entry name" value="Thioredoxin_4"/>
    <property type="match status" value="1"/>
</dbReference>
<gene>
    <name evidence="8" type="ORF">J2Z32_001435</name>
</gene>
<comment type="caution">
    <text evidence="8">The sequence shown here is derived from an EMBL/GenBank/DDBJ whole genome shotgun (WGS) entry which is preliminary data.</text>
</comment>
<dbReference type="EMBL" id="JAGGKG010000005">
    <property type="protein sequence ID" value="MBP1904811.1"/>
    <property type="molecule type" value="Genomic_DNA"/>
</dbReference>
<dbReference type="InterPro" id="IPR012336">
    <property type="entry name" value="Thioredoxin-like_fold"/>
</dbReference>
<sequence>MPPKKKSNVMAQRKAEAIQQQKKQKTRRIIWFSTIGVVLLGLILVLVFQTRDKADAFDYNNLPRLGAADAKVKIVDFSDLKCPSCKVFNESVKPHIYDDYIAQGKVALYYVHFPFLYEDSTTAALAAQAVYRQNPDATWKYIDLIFKNQGEVKKVWATTDFLVKLAGEADASLDLEQLRKDIDNQTYAKEVQAQYDLGDKLGIGGTPTIFMNGKEIGEAETEDYSKLQPLIEAELKK</sequence>
<evidence type="ECO:0000259" key="7">
    <source>
        <dbReference type="Pfam" id="PF13462"/>
    </source>
</evidence>
<keyword evidence="4" id="KW-1015">Disulfide bond</keyword>